<dbReference type="EMBL" id="OU015566">
    <property type="protein sequence ID" value="CAG5108044.1"/>
    <property type="molecule type" value="Genomic_DNA"/>
</dbReference>
<dbReference type="PANTHER" id="PTHR11977">
    <property type="entry name" value="VILLIN"/>
    <property type="match status" value="1"/>
</dbReference>
<dbReference type="PANTHER" id="PTHR11977:SF131">
    <property type="entry name" value="GELSOLIN-LIKE DOMAIN-CONTAINING PROTEIN"/>
    <property type="match status" value="1"/>
</dbReference>
<dbReference type="InterPro" id="IPR007123">
    <property type="entry name" value="Gelsolin-like_dom"/>
</dbReference>
<dbReference type="PRINTS" id="PR00597">
    <property type="entry name" value="GELSOLIN"/>
</dbReference>
<dbReference type="Pfam" id="PF00626">
    <property type="entry name" value="Gelsolin"/>
    <property type="match status" value="4"/>
</dbReference>
<organism evidence="3 4">
    <name type="scientific">Oikopleura dioica</name>
    <name type="common">Tunicate</name>
    <dbReference type="NCBI Taxonomy" id="34765"/>
    <lineage>
        <taxon>Eukaryota</taxon>
        <taxon>Metazoa</taxon>
        <taxon>Chordata</taxon>
        <taxon>Tunicata</taxon>
        <taxon>Appendicularia</taxon>
        <taxon>Copelata</taxon>
        <taxon>Oikopleuridae</taxon>
        <taxon>Oikopleura</taxon>
    </lineage>
</organism>
<name>A0ABN7SYX5_OIKDI</name>
<reference evidence="3 4" key="1">
    <citation type="submission" date="2021-04" db="EMBL/GenBank/DDBJ databases">
        <authorList>
            <person name="Bliznina A."/>
        </authorList>
    </citation>
    <scope>NUCLEOTIDE SEQUENCE [LARGE SCALE GENOMIC DNA]</scope>
</reference>
<feature type="domain" description="Gelsolin-like" evidence="2">
    <location>
        <begin position="22"/>
        <end position="103"/>
    </location>
</feature>
<keyword evidence="4" id="KW-1185">Reference proteome</keyword>
<protein>
    <submittedName>
        <fullName evidence="3">Oidioi.mRNA.OKI2018_I69.chr1.g3610.t1.cds</fullName>
    </submittedName>
</protein>
<proteinExistence type="predicted"/>
<evidence type="ECO:0000259" key="2">
    <source>
        <dbReference type="Pfam" id="PF00626"/>
    </source>
</evidence>
<dbReference type="InterPro" id="IPR007122">
    <property type="entry name" value="Villin/Gelsolin"/>
</dbReference>
<evidence type="ECO:0000313" key="4">
    <source>
        <dbReference type="Proteomes" id="UP001158576"/>
    </source>
</evidence>
<sequence length="485" mass="54498">MDSFGENVGTETGLQIWRVENFKPVAVPKEYYGQFYVGDSYIVMDTIVEGDYKSMNIHFWLGKDSSQDEKGAAAALTAQLDELLGDIPIQHREVEKCESSKFLSYFPNGIQYLWGGVASGFNHVEDESKPRLLHVKGSKKINATEVAVSWDSFNHGDIFILEHQSRIFQWNGRDSNPFERIKACRLANKIAAAEKSGRVKVRIVDDVDDKDAIPEAMLEVLGDRPDNIAEATCDNVTPIELHRSPATLFHVSNASGSMQVSEKGTAPLSQSSLESGDCFLIDAAAANKIFVWKGKDADSEERKKALQQAEEFISQKGYPASTAIEILPEGGESTYFKEYFSDWQHVEESPGLKYFNLRPPKLFCVSDADGELRVEEILGSLEQTDLLPKEVCILDCFDKVFIWNGKDASDAEKSSSEGFAKKFLETDPRGRSIETPIVFENQEEESDDFKAYFPEWDNNCFVDPHQVLLDMAEQMKLLTQRHCSC</sequence>
<dbReference type="Gene3D" id="3.40.20.10">
    <property type="entry name" value="Severin"/>
    <property type="match status" value="4"/>
</dbReference>
<dbReference type="CDD" id="cd11289">
    <property type="entry name" value="gelsolin_S2_like"/>
    <property type="match status" value="1"/>
</dbReference>
<feature type="domain" description="Gelsolin-like" evidence="2">
    <location>
        <begin position="141"/>
        <end position="204"/>
    </location>
</feature>
<dbReference type="SUPFAM" id="SSF55753">
    <property type="entry name" value="Actin depolymerizing proteins"/>
    <property type="match status" value="4"/>
</dbReference>
<keyword evidence="1" id="KW-0009">Actin-binding</keyword>
<gene>
    <name evidence="3" type="ORF">OKIOD_LOCUS12375</name>
</gene>
<dbReference type="Proteomes" id="UP001158576">
    <property type="component" value="Chromosome 1"/>
</dbReference>
<evidence type="ECO:0000256" key="1">
    <source>
        <dbReference type="ARBA" id="ARBA00023203"/>
    </source>
</evidence>
<dbReference type="SMART" id="SM00262">
    <property type="entry name" value="GEL"/>
    <property type="match status" value="4"/>
</dbReference>
<evidence type="ECO:0000313" key="3">
    <source>
        <dbReference type="EMBL" id="CAG5108044.1"/>
    </source>
</evidence>
<dbReference type="CDD" id="cd11290">
    <property type="entry name" value="gelsolin_S1_like"/>
    <property type="match status" value="1"/>
</dbReference>
<dbReference type="CDD" id="cd11292">
    <property type="entry name" value="gelsolin_S3_like"/>
    <property type="match status" value="1"/>
</dbReference>
<accession>A0ABN7SYX5</accession>
<dbReference type="InterPro" id="IPR029006">
    <property type="entry name" value="ADF-H/Gelsolin-like_dom_sf"/>
</dbReference>
<feature type="domain" description="Gelsolin-like" evidence="2">
    <location>
        <begin position="381"/>
        <end position="449"/>
    </location>
</feature>
<feature type="domain" description="Gelsolin-like" evidence="2">
    <location>
        <begin position="266"/>
        <end position="336"/>
    </location>
</feature>